<evidence type="ECO:0000313" key="2">
    <source>
        <dbReference type="EMBL" id="SKA61062.1"/>
    </source>
</evidence>
<evidence type="ECO:0008006" key="4">
    <source>
        <dbReference type="Google" id="ProtNLM"/>
    </source>
</evidence>
<protein>
    <recommendedName>
        <fullName evidence="4">DUF2812 domain-containing protein</fullName>
    </recommendedName>
</protein>
<dbReference type="Proteomes" id="UP000190814">
    <property type="component" value="Unassembled WGS sequence"/>
</dbReference>
<feature type="transmembrane region" description="Helical" evidence="1">
    <location>
        <begin position="120"/>
        <end position="140"/>
    </location>
</feature>
<keyword evidence="3" id="KW-1185">Reference proteome</keyword>
<sequence length="313" mass="36808">MGNTKTVFKYFTIVQQEQEERFLSKMHAKGWKFESVHLLGFYHFSRCNPEEVSYKLDYNQEGLKNKNDYFQMFSDCGWEHITDFVGYSYFRKTGKADEEDIFNDAESKFDLQKRVYTGRVIPLLIIYFCILFPQLLRTSFGVSTTSIKMDNIFANIFTVLNVIYLVMFSLFIFQWHKHEKNVHSDSKAYLAKYIVLYGLIILGFVSTGLIYYHSHKSTYEIKDTDGVYTVDADTLNKSLSKTYELKKGDIIDFNIKMDKGFLHIDISPEEKKSIFFADYKNSKHDNFTIKEDGTYNFMISGRHLKSKIDVKIK</sequence>
<keyword evidence="1" id="KW-1133">Transmembrane helix</keyword>
<name>A0A1T4V860_9FIRM</name>
<proteinExistence type="predicted"/>
<evidence type="ECO:0000313" key="3">
    <source>
        <dbReference type="Proteomes" id="UP000190814"/>
    </source>
</evidence>
<dbReference type="RefSeq" id="WP_078765258.1">
    <property type="nucleotide sequence ID" value="NZ_FUXZ01000003.1"/>
</dbReference>
<dbReference type="Pfam" id="PF11193">
    <property type="entry name" value="DUF2812"/>
    <property type="match status" value="1"/>
</dbReference>
<reference evidence="2 3" key="1">
    <citation type="submission" date="2017-02" db="EMBL/GenBank/DDBJ databases">
        <authorList>
            <person name="Peterson S.W."/>
        </authorList>
    </citation>
    <scope>NUCLEOTIDE SEQUENCE [LARGE SCALE GENOMIC DNA]</scope>
    <source>
        <strain evidence="2 3">ATCC 35992</strain>
    </source>
</reference>
<dbReference type="InterPro" id="IPR021359">
    <property type="entry name" value="DUF2812"/>
</dbReference>
<dbReference type="AlphaFoldDB" id="A0A1T4V860"/>
<keyword evidence="1" id="KW-0472">Membrane</keyword>
<organism evidence="2 3">
    <name type="scientific">Eubacterium uniforme</name>
    <dbReference type="NCBI Taxonomy" id="39495"/>
    <lineage>
        <taxon>Bacteria</taxon>
        <taxon>Bacillati</taxon>
        <taxon>Bacillota</taxon>
        <taxon>Clostridia</taxon>
        <taxon>Eubacteriales</taxon>
        <taxon>Eubacteriaceae</taxon>
        <taxon>Eubacterium</taxon>
    </lineage>
</organism>
<evidence type="ECO:0000256" key="1">
    <source>
        <dbReference type="SAM" id="Phobius"/>
    </source>
</evidence>
<dbReference type="EMBL" id="FUXZ01000003">
    <property type="protein sequence ID" value="SKA61062.1"/>
    <property type="molecule type" value="Genomic_DNA"/>
</dbReference>
<dbReference type="STRING" id="39495.SAMN02745111_00364"/>
<feature type="transmembrane region" description="Helical" evidence="1">
    <location>
        <begin position="152"/>
        <end position="173"/>
    </location>
</feature>
<dbReference type="OrthoDB" id="8757095at2"/>
<feature type="transmembrane region" description="Helical" evidence="1">
    <location>
        <begin position="194"/>
        <end position="212"/>
    </location>
</feature>
<keyword evidence="1" id="KW-0812">Transmembrane</keyword>
<accession>A0A1T4V860</accession>
<gene>
    <name evidence="2" type="ORF">SAMN02745111_00364</name>
</gene>